<dbReference type="AlphaFoldDB" id="A0A1Y1W0Q2"/>
<name>A0A1Y1W0Q2_9FUNG</name>
<gene>
    <name evidence="1" type="ORF">DL89DRAFT_269752</name>
</gene>
<protein>
    <submittedName>
        <fullName evidence="1">Uncharacterized protein</fullName>
    </submittedName>
</protein>
<dbReference type="RefSeq" id="XP_040740663.1">
    <property type="nucleotide sequence ID" value="XM_040888417.1"/>
</dbReference>
<sequence>MQARLDHHLATSRERYIRVYRARMNRLLETGLFHPSDMQSIRAYLYTLETGEDDTPISHAPVAMRRDVEDALIHFKTKFAMPTEMVESSEFRAFCRAMFQAQRDGSLTTPFYTTPDAYMSRVGLTLYQRLANAERYSVLLGASSSGRYIGISVSVQQQRHFLGWAENSDITSVAAQRLEHGIHGVGAETKPVLFSIISAGPPWLSEIRQAAARAFLASHFIDSLASMLLDPAGQFAMHVTSLIEVAKAVIHSHDAHKRWISRKHQPITLPDPSIATSHLHMFQQMVSVDYEFLLQLKTIVSPESAAYFDNLLDRNMAPMFLALVQIFAVLDRAGSIASERNLSMSDLAVLFARMEKSLEVLAKGTHPSSTDDMQMLAKHVLAEFRTQLESEYSDVMLSMVLAHSLSFYPSDFSILEHRPNALAKGDSVGARIQHARAVCPACRHSATAWDVARTRHADDLPSYFAMSKMLSLAGMAPNRDMEPFATLSAALCECPVSATTIDVVNEDAVLMEIAHCHSMLVSAIDYNDAAAPVDQAEPAVSFGSSADVIATWQEPADTTVSAHSVLLCYFDAAQLAPLVQF</sequence>
<comment type="caution">
    <text evidence="1">The sequence shown here is derived from an EMBL/GenBank/DDBJ whole genome shotgun (WGS) entry which is preliminary data.</text>
</comment>
<dbReference type="OrthoDB" id="5533142at2759"/>
<evidence type="ECO:0000313" key="2">
    <source>
        <dbReference type="Proteomes" id="UP000193922"/>
    </source>
</evidence>
<accession>A0A1Y1W0Q2</accession>
<dbReference type="EMBL" id="MCFD01000014">
    <property type="protein sequence ID" value="ORX66704.1"/>
    <property type="molecule type" value="Genomic_DNA"/>
</dbReference>
<reference evidence="1 2" key="1">
    <citation type="submission" date="2016-07" db="EMBL/GenBank/DDBJ databases">
        <title>Pervasive Adenine N6-methylation of Active Genes in Fungi.</title>
        <authorList>
            <consortium name="DOE Joint Genome Institute"/>
            <person name="Mondo S.J."/>
            <person name="Dannebaum R.O."/>
            <person name="Kuo R.C."/>
            <person name="Labutti K."/>
            <person name="Haridas S."/>
            <person name="Kuo A."/>
            <person name="Salamov A."/>
            <person name="Ahrendt S.R."/>
            <person name="Lipzen A."/>
            <person name="Sullivan W."/>
            <person name="Andreopoulos W.B."/>
            <person name="Clum A."/>
            <person name="Lindquist E."/>
            <person name="Daum C."/>
            <person name="Ramamoorthy G.K."/>
            <person name="Gryganskyi A."/>
            <person name="Culley D."/>
            <person name="Magnuson J.K."/>
            <person name="James T.Y."/>
            <person name="O'Malley M.A."/>
            <person name="Stajich J.E."/>
            <person name="Spatafora J.W."/>
            <person name="Visel A."/>
            <person name="Grigoriev I.V."/>
        </authorList>
    </citation>
    <scope>NUCLEOTIDE SEQUENCE [LARGE SCALE GENOMIC DNA]</scope>
    <source>
        <strain evidence="1 2">ATCC 12442</strain>
    </source>
</reference>
<dbReference type="Proteomes" id="UP000193922">
    <property type="component" value="Unassembled WGS sequence"/>
</dbReference>
<evidence type="ECO:0000313" key="1">
    <source>
        <dbReference type="EMBL" id="ORX66704.1"/>
    </source>
</evidence>
<proteinExistence type="predicted"/>
<dbReference type="GeneID" id="63805065"/>
<organism evidence="1 2">
    <name type="scientific">Linderina pennispora</name>
    <dbReference type="NCBI Taxonomy" id="61395"/>
    <lineage>
        <taxon>Eukaryota</taxon>
        <taxon>Fungi</taxon>
        <taxon>Fungi incertae sedis</taxon>
        <taxon>Zoopagomycota</taxon>
        <taxon>Kickxellomycotina</taxon>
        <taxon>Kickxellomycetes</taxon>
        <taxon>Kickxellales</taxon>
        <taxon>Kickxellaceae</taxon>
        <taxon>Linderina</taxon>
    </lineage>
</organism>
<keyword evidence="2" id="KW-1185">Reference proteome</keyword>